<protein>
    <recommendedName>
        <fullName evidence="10">NUC153 domain-containing protein</fullName>
    </recommendedName>
</protein>
<feature type="compositionally biased region" description="Low complexity" evidence="5">
    <location>
        <begin position="1108"/>
        <end position="1117"/>
    </location>
</feature>
<evidence type="ECO:0008006" key="10">
    <source>
        <dbReference type="Google" id="ProtNLM"/>
    </source>
</evidence>
<comment type="similarity">
    <text evidence="2">Belongs to the ESF1 family.</text>
</comment>
<dbReference type="EMBL" id="JALJOV010000616">
    <property type="protein sequence ID" value="KAK9862374.1"/>
    <property type="molecule type" value="Genomic_DNA"/>
</dbReference>
<accession>A0AAW1T0U1</accession>
<evidence type="ECO:0000256" key="2">
    <source>
        <dbReference type="ARBA" id="ARBA00009087"/>
    </source>
</evidence>
<gene>
    <name evidence="8" type="ORF">WJX84_011278</name>
</gene>
<keyword evidence="3" id="KW-0175">Coiled coil</keyword>
<feature type="compositionally biased region" description="Basic and acidic residues" evidence="5">
    <location>
        <begin position="824"/>
        <end position="839"/>
    </location>
</feature>
<dbReference type="PANTHER" id="PTHR12202">
    <property type="entry name" value="ESF1 HOMOLOG"/>
    <property type="match status" value="1"/>
</dbReference>
<feature type="compositionally biased region" description="Basic residues" evidence="5">
    <location>
        <begin position="1118"/>
        <end position="1131"/>
    </location>
</feature>
<feature type="domain" description="ESF1 RRM" evidence="7">
    <location>
        <begin position="567"/>
        <end position="741"/>
    </location>
</feature>
<feature type="region of interest" description="Disordered" evidence="5">
    <location>
        <begin position="929"/>
        <end position="1077"/>
    </location>
</feature>
<proteinExistence type="inferred from homology"/>
<dbReference type="Pfam" id="PF08159">
    <property type="entry name" value="NUC153"/>
    <property type="match status" value="1"/>
</dbReference>
<evidence type="ECO:0000313" key="9">
    <source>
        <dbReference type="Proteomes" id="UP001485043"/>
    </source>
</evidence>
<keyword evidence="4" id="KW-0539">Nucleus</keyword>
<feature type="compositionally biased region" description="Basic and acidic residues" evidence="5">
    <location>
        <begin position="29"/>
        <end position="44"/>
    </location>
</feature>
<evidence type="ECO:0000313" key="8">
    <source>
        <dbReference type="EMBL" id="KAK9862374.1"/>
    </source>
</evidence>
<feature type="region of interest" description="Disordered" evidence="5">
    <location>
        <begin position="791"/>
        <end position="894"/>
    </location>
</feature>
<comment type="subcellular location">
    <subcellularLocation>
        <location evidence="1">Nucleus</location>
        <location evidence="1">Nucleolus</location>
    </subcellularLocation>
</comment>
<organism evidence="8 9">
    <name type="scientific">Apatococcus fuscideae</name>
    <dbReference type="NCBI Taxonomy" id="2026836"/>
    <lineage>
        <taxon>Eukaryota</taxon>
        <taxon>Viridiplantae</taxon>
        <taxon>Chlorophyta</taxon>
        <taxon>core chlorophytes</taxon>
        <taxon>Trebouxiophyceae</taxon>
        <taxon>Chlorellales</taxon>
        <taxon>Chlorellaceae</taxon>
        <taxon>Apatococcus</taxon>
    </lineage>
</organism>
<comment type="caution">
    <text evidence="8">The sequence shown here is derived from an EMBL/GenBank/DDBJ whole genome shotgun (WGS) entry which is preliminary data.</text>
</comment>
<feature type="region of interest" description="Disordered" evidence="5">
    <location>
        <begin position="622"/>
        <end position="676"/>
    </location>
</feature>
<keyword evidence="9" id="KW-1185">Reference proteome</keyword>
<feature type="region of interest" description="Disordered" evidence="5">
    <location>
        <begin position="1097"/>
        <end position="1159"/>
    </location>
</feature>
<feature type="compositionally biased region" description="Low complexity" evidence="5">
    <location>
        <begin position="968"/>
        <end position="983"/>
    </location>
</feature>
<evidence type="ECO:0000259" key="7">
    <source>
        <dbReference type="Pfam" id="PF25121"/>
    </source>
</evidence>
<feature type="compositionally biased region" description="Low complexity" evidence="5">
    <location>
        <begin position="182"/>
        <end position="191"/>
    </location>
</feature>
<feature type="region of interest" description="Disordered" evidence="5">
    <location>
        <begin position="440"/>
        <end position="463"/>
    </location>
</feature>
<feature type="compositionally biased region" description="Basic and acidic residues" evidence="5">
    <location>
        <begin position="992"/>
        <end position="1001"/>
    </location>
</feature>
<evidence type="ECO:0000259" key="6">
    <source>
        <dbReference type="Pfam" id="PF08159"/>
    </source>
</evidence>
<feature type="region of interest" description="Disordered" evidence="5">
    <location>
        <begin position="490"/>
        <end position="545"/>
    </location>
</feature>
<dbReference type="InterPro" id="IPR056750">
    <property type="entry name" value="RRM_ESF1"/>
</dbReference>
<feature type="region of interest" description="Disordered" evidence="5">
    <location>
        <begin position="160"/>
        <end position="199"/>
    </location>
</feature>
<dbReference type="GO" id="GO:0006364">
    <property type="term" value="P:rRNA processing"/>
    <property type="evidence" value="ECO:0007669"/>
    <property type="project" value="InterPro"/>
</dbReference>
<feature type="domain" description="NUC153" evidence="6">
    <location>
        <begin position="1160"/>
        <end position="1186"/>
    </location>
</feature>
<dbReference type="GO" id="GO:0005730">
    <property type="term" value="C:nucleolus"/>
    <property type="evidence" value="ECO:0007669"/>
    <property type="project" value="UniProtKB-SubCell"/>
</dbReference>
<evidence type="ECO:0000256" key="1">
    <source>
        <dbReference type="ARBA" id="ARBA00004604"/>
    </source>
</evidence>
<feature type="compositionally biased region" description="Basic residues" evidence="5">
    <location>
        <begin position="1261"/>
        <end position="1270"/>
    </location>
</feature>
<feature type="region of interest" description="Disordered" evidence="5">
    <location>
        <begin position="336"/>
        <end position="356"/>
    </location>
</feature>
<feature type="region of interest" description="Disordered" evidence="5">
    <location>
        <begin position="1246"/>
        <end position="1270"/>
    </location>
</feature>
<evidence type="ECO:0000256" key="5">
    <source>
        <dbReference type="SAM" id="MobiDB-lite"/>
    </source>
</evidence>
<dbReference type="InterPro" id="IPR039754">
    <property type="entry name" value="Esf1"/>
</dbReference>
<feature type="compositionally biased region" description="Basic and acidic residues" evidence="5">
    <location>
        <begin position="1065"/>
        <end position="1077"/>
    </location>
</feature>
<feature type="compositionally biased region" description="Low complexity" evidence="5">
    <location>
        <begin position="306"/>
        <end position="320"/>
    </location>
</feature>
<feature type="compositionally biased region" description="Acidic residues" evidence="5">
    <location>
        <begin position="658"/>
        <end position="671"/>
    </location>
</feature>
<name>A0AAW1T0U1_9CHLO</name>
<feature type="compositionally biased region" description="Low complexity" evidence="5">
    <location>
        <begin position="1044"/>
        <end position="1058"/>
    </location>
</feature>
<dbReference type="Pfam" id="PF25121">
    <property type="entry name" value="RRM_ESF1"/>
    <property type="match status" value="1"/>
</dbReference>
<dbReference type="PANTHER" id="PTHR12202:SF0">
    <property type="entry name" value="ESF1 HOMOLOG"/>
    <property type="match status" value="1"/>
</dbReference>
<feature type="region of interest" description="Disordered" evidence="5">
    <location>
        <begin position="376"/>
        <end position="401"/>
    </location>
</feature>
<feature type="compositionally biased region" description="Acidic residues" evidence="5">
    <location>
        <begin position="866"/>
        <end position="881"/>
    </location>
</feature>
<evidence type="ECO:0000256" key="3">
    <source>
        <dbReference type="ARBA" id="ARBA00023054"/>
    </source>
</evidence>
<feature type="region of interest" description="Disordered" evidence="5">
    <location>
        <begin position="1194"/>
        <end position="1224"/>
    </location>
</feature>
<reference evidence="8 9" key="1">
    <citation type="journal article" date="2024" name="Nat. Commun.">
        <title>Phylogenomics reveals the evolutionary origins of lichenization in chlorophyte algae.</title>
        <authorList>
            <person name="Puginier C."/>
            <person name="Libourel C."/>
            <person name="Otte J."/>
            <person name="Skaloud P."/>
            <person name="Haon M."/>
            <person name="Grisel S."/>
            <person name="Petersen M."/>
            <person name="Berrin J.G."/>
            <person name="Delaux P.M."/>
            <person name="Dal Grande F."/>
            <person name="Keller J."/>
        </authorList>
    </citation>
    <scope>NUCLEOTIDE SEQUENCE [LARGE SCALE GENOMIC DNA]</scope>
    <source>
        <strain evidence="8 9">SAG 2523</strain>
    </source>
</reference>
<dbReference type="AlphaFoldDB" id="A0AAW1T0U1"/>
<dbReference type="GO" id="GO:0003723">
    <property type="term" value="F:RNA binding"/>
    <property type="evidence" value="ECO:0007669"/>
    <property type="project" value="TreeGrafter"/>
</dbReference>
<feature type="compositionally biased region" description="Low complexity" evidence="5">
    <location>
        <begin position="630"/>
        <end position="645"/>
    </location>
</feature>
<sequence>MEQEDTPSKRRKTVRFAEEVSIRTGLPEEDSKLKIEQRPKDTRTKTLQYPQALSASLPVDGADLEGPSCDPHIQRLLKFRRDLSTLKDGEIVEGDLLDDIAAAEEDYEDLEYGQEEGGIPLEPFHLRQERQEGYFDADGAYIQYKLDQVKDAWLDSLAEMEGQSRQPASDQAHASGSGAGPSGSSSSAASAQTNQQEAEALDEEEIVIYKRRIVDILQPGETVLEALRRLGVPAVVLAAPGKPGEAPAVAGDQHLLTRGRRVPVQHRDVFDRLTDYSSLLLDHGDYLIHSQRREDILPSMPITDGPAPALPAAPSQPAHPKAMDEDTDIFADAAEPEPAPEDAVPSSKHQQAAEADHGLEQLSIASGPTINRAQAEPSPFARELPICKNNGRPKNRPKIKDPRFAVVAKDPRFHKFPQAQKKVEIDPRFAGMFNSPEFQNAARVDKRGRKVKQSKTKEDMQRYYRLPDAEAAADQAQGAAADGHRAKFTGAELSDESSEESSEDQDAEAKRRWARMRGLGGAEDSSSSEDEDVDSAGGVEEPGLEEWGVGAMAANPSEAVPMVEDATHRLACVDMDWDHVRAVDILAVLRSFLCTGSSIQQVTVYLSDYGKEKLAEEAKSGPQGIFLNGNENGAAPSSEAAAPTTFGPDSAGTGSEASDSDDDKDDSSSGDEVDRERLARYEKSKLRYYFAIVECSDAIAADGLYRECDGLEFEHSSNALDLRFVPDDKEFSAFKARDTATKVPTDYIPAGFSTAALQHTNVKLTWDDDDDRRKKLLRRRVTEGELQDEDLRVFLGSDDEDEDPTGPRDIEAPAAFPAAASDGTAKKGDSAQEQADKYRQLLLGGNGAQRGRKGGKDWGAAADAAADSDDDQAASSGEEDTPGGATGEMEVTFVPGLDKLGQRLAAQKQAAAKKGSETVWDAYLRKRREKRMKAQASGRHLGSSDDDEDEVSSAGNAEPKDPFFQQEADPFADPFNDPFFQDASGTVAAVVNRDDASDEARQTQARGRARVSVKAAQAAKGRKAVAADEGQLAQAQGRPKGQKGRAAQAAAEGQLEQPQGRKKGSKEERKLAAEAERQRRAELELLLMDDTALRDAPVAGDGVLPQPAEGSAAGSKSKASRKERIRARKEAKKLARQADSDDDDLGITAGGARPGVDAKDARFQQLFTSPDFALDPTNPQFKQTASTQVLASTMASQRAKGRQEQERATEAPTLSKAATVSQAPDLPETVDGAANVLSMVAALKRKAQAQVARQPSQQNGKRQKIRKKQP</sequence>
<feature type="compositionally biased region" description="Polar residues" evidence="5">
    <location>
        <begin position="1251"/>
        <end position="1260"/>
    </location>
</feature>
<dbReference type="InterPro" id="IPR012580">
    <property type="entry name" value="NUC153"/>
</dbReference>
<feature type="compositionally biased region" description="Acidic residues" evidence="5">
    <location>
        <begin position="493"/>
        <end position="506"/>
    </location>
</feature>
<dbReference type="Proteomes" id="UP001485043">
    <property type="component" value="Unassembled WGS sequence"/>
</dbReference>
<evidence type="ECO:0000256" key="4">
    <source>
        <dbReference type="ARBA" id="ARBA00023242"/>
    </source>
</evidence>
<feature type="region of interest" description="Disordered" evidence="5">
    <location>
        <begin position="301"/>
        <end position="323"/>
    </location>
</feature>
<feature type="region of interest" description="Disordered" evidence="5">
    <location>
        <begin position="22"/>
        <end position="45"/>
    </location>
</feature>